<dbReference type="InterPro" id="IPR014710">
    <property type="entry name" value="RmlC-like_jellyroll"/>
</dbReference>
<dbReference type="PROSITE" id="PS01124">
    <property type="entry name" value="HTH_ARAC_FAMILY_2"/>
    <property type="match status" value="1"/>
</dbReference>
<dbReference type="SUPFAM" id="SSF46689">
    <property type="entry name" value="Homeodomain-like"/>
    <property type="match status" value="1"/>
</dbReference>
<dbReference type="STRING" id="1855383.SAMN05216548_109106"/>
<dbReference type="RefSeq" id="WP_092497194.1">
    <property type="nucleotide sequence ID" value="NZ_FOFG01000009.1"/>
</dbReference>
<dbReference type="InterPro" id="IPR047264">
    <property type="entry name" value="Cupin_HpaA-like_N"/>
</dbReference>
<evidence type="ECO:0000259" key="4">
    <source>
        <dbReference type="PROSITE" id="PS01124"/>
    </source>
</evidence>
<organism evidence="5 6">
    <name type="scientific">Faunimonas pinastri</name>
    <dbReference type="NCBI Taxonomy" id="1855383"/>
    <lineage>
        <taxon>Bacteria</taxon>
        <taxon>Pseudomonadati</taxon>
        <taxon>Pseudomonadota</taxon>
        <taxon>Alphaproteobacteria</taxon>
        <taxon>Hyphomicrobiales</taxon>
        <taxon>Afifellaceae</taxon>
        <taxon>Faunimonas</taxon>
    </lineage>
</organism>
<dbReference type="Proteomes" id="UP000199647">
    <property type="component" value="Unassembled WGS sequence"/>
</dbReference>
<evidence type="ECO:0000256" key="2">
    <source>
        <dbReference type="ARBA" id="ARBA00023125"/>
    </source>
</evidence>
<dbReference type="PANTHER" id="PTHR43280:SF32">
    <property type="entry name" value="TRANSCRIPTIONAL REGULATORY PROTEIN"/>
    <property type="match status" value="1"/>
</dbReference>
<dbReference type="AlphaFoldDB" id="A0A1H9K7E7"/>
<dbReference type="GO" id="GO:0043565">
    <property type="term" value="F:sequence-specific DNA binding"/>
    <property type="evidence" value="ECO:0007669"/>
    <property type="project" value="InterPro"/>
</dbReference>
<protein>
    <submittedName>
        <fullName evidence="5">Transcriptional regulator, AraC family</fullName>
    </submittedName>
</protein>
<name>A0A1H9K7E7_9HYPH</name>
<proteinExistence type="predicted"/>
<keyword evidence="1" id="KW-0805">Transcription regulation</keyword>
<dbReference type="GO" id="GO:0003700">
    <property type="term" value="F:DNA-binding transcription factor activity"/>
    <property type="evidence" value="ECO:0007669"/>
    <property type="project" value="InterPro"/>
</dbReference>
<dbReference type="InterPro" id="IPR011051">
    <property type="entry name" value="RmlC_Cupin_sf"/>
</dbReference>
<evidence type="ECO:0000256" key="1">
    <source>
        <dbReference type="ARBA" id="ARBA00023015"/>
    </source>
</evidence>
<evidence type="ECO:0000313" key="6">
    <source>
        <dbReference type="Proteomes" id="UP000199647"/>
    </source>
</evidence>
<dbReference type="OrthoDB" id="9814125at2"/>
<gene>
    <name evidence="5" type="ORF">SAMN05216548_109106</name>
</gene>
<dbReference type="InterPro" id="IPR009057">
    <property type="entry name" value="Homeodomain-like_sf"/>
</dbReference>
<dbReference type="SUPFAM" id="SSF51182">
    <property type="entry name" value="RmlC-like cupins"/>
    <property type="match status" value="1"/>
</dbReference>
<feature type="domain" description="HTH araC/xylS-type" evidence="4">
    <location>
        <begin position="189"/>
        <end position="287"/>
    </location>
</feature>
<keyword evidence="2" id="KW-0238">DNA-binding</keyword>
<dbReference type="InterPro" id="IPR018060">
    <property type="entry name" value="HTH_AraC"/>
</dbReference>
<dbReference type="CDD" id="cd06999">
    <property type="entry name" value="cupin_HpaA-like_N"/>
    <property type="match status" value="1"/>
</dbReference>
<dbReference type="Pfam" id="PF12833">
    <property type="entry name" value="HTH_18"/>
    <property type="match status" value="1"/>
</dbReference>
<reference evidence="5 6" key="1">
    <citation type="submission" date="2016-10" db="EMBL/GenBank/DDBJ databases">
        <authorList>
            <person name="de Groot N.N."/>
        </authorList>
    </citation>
    <scope>NUCLEOTIDE SEQUENCE [LARGE SCALE GENOMIC DNA]</scope>
    <source>
        <strain evidence="5 6">A52C2</strain>
    </source>
</reference>
<keyword evidence="3" id="KW-0804">Transcription</keyword>
<evidence type="ECO:0000256" key="3">
    <source>
        <dbReference type="ARBA" id="ARBA00023163"/>
    </source>
</evidence>
<sequence>MAASVPAFQLYGENDMPPIPRFIHWERIAARAPVHDWEIRVHRHPDLCQAFLLTDGGASLEVEGRRTEIGAPWLLWLPTGIVHGFRFAPGSAGHVLTISDHFLSTILSGENHSEVGSAMRRVTSVAAITTTGMGIAAEASFTAIGEAVTATASGWQTVLEAHMKLLLVLFARLGTAATEPPSGDTELFRRFRRLVEDHYRARWTIGAYGEALGAGTDRLHAVVRRVAGCAPREIVQRRLLLEAKRNLIYTTMTVSEIAYDLGFRDAAYFSRFFSLRVGAPPSVFRQNRGVTGSDLAAAGAGLRLKEER</sequence>
<dbReference type="EMBL" id="FOFG01000009">
    <property type="protein sequence ID" value="SEQ95051.1"/>
    <property type="molecule type" value="Genomic_DNA"/>
</dbReference>
<dbReference type="SMART" id="SM00342">
    <property type="entry name" value="HTH_ARAC"/>
    <property type="match status" value="1"/>
</dbReference>
<dbReference type="Gene3D" id="2.60.120.10">
    <property type="entry name" value="Jelly Rolls"/>
    <property type="match status" value="1"/>
</dbReference>
<dbReference type="Gene3D" id="1.10.10.60">
    <property type="entry name" value="Homeodomain-like"/>
    <property type="match status" value="1"/>
</dbReference>
<keyword evidence="6" id="KW-1185">Reference proteome</keyword>
<dbReference type="PANTHER" id="PTHR43280">
    <property type="entry name" value="ARAC-FAMILY TRANSCRIPTIONAL REGULATOR"/>
    <property type="match status" value="1"/>
</dbReference>
<accession>A0A1H9K7E7</accession>
<evidence type="ECO:0000313" key="5">
    <source>
        <dbReference type="EMBL" id="SEQ95051.1"/>
    </source>
</evidence>